<dbReference type="GO" id="GO:0009252">
    <property type="term" value="P:peptidoglycan biosynthetic process"/>
    <property type="evidence" value="ECO:0007669"/>
    <property type="project" value="TreeGrafter"/>
</dbReference>
<comment type="similarity">
    <text evidence="2">Belongs to the MipA/OmpV family.</text>
</comment>
<dbReference type="PANTHER" id="PTHR38776:SF1">
    <property type="entry name" value="MLTA-INTERACTING PROTEIN-RELATED"/>
    <property type="match status" value="1"/>
</dbReference>
<dbReference type="eggNOG" id="COG4704">
    <property type="taxonomic scope" value="Bacteria"/>
</dbReference>
<proteinExistence type="inferred from homology"/>
<dbReference type="InterPro" id="IPR018673">
    <property type="entry name" value="DUF2141"/>
</dbReference>
<dbReference type="InterPro" id="IPR010583">
    <property type="entry name" value="MipA"/>
</dbReference>
<sequence length="375" mass="40566">MNISTAVIRFTVFVIFVASAFHFGRASAAELEVRVLNPPADGNLIFQVYDNPDAFGDFRSPRSEMVMGVNAEGVYRLSGVPSGTIAVLVYADENNNGALDRTFIGIPKEPIGLSNSYRPKGPPSFQRASFYLADGQTTTIDIELFQVLGEAGQWGVGIGVIGRSSPYVGSDSAVTQVIPAITYFGERLQWVGPSLRYGIWGSDTLRFAVNATYRVGAYEESDSPILVGLGDRDSTLMAGVGLVYDGPNRIDVDFRYQHDVLDRFGGGTAEFRVSKGFQTGNVSWGPSLGVNWLSSDLANYDFGVPIWAGNPVRPAYDVGSTVTVEGGVGGILEITEHWRLVIDLNVEYLGDDISDSPIVDDNHVLKGFAAITYTF</sequence>
<organism evidence="6 7">
    <name type="scientific">Microbulbifer agarilyticus</name>
    <dbReference type="NCBI Taxonomy" id="260552"/>
    <lineage>
        <taxon>Bacteria</taxon>
        <taxon>Pseudomonadati</taxon>
        <taxon>Pseudomonadota</taxon>
        <taxon>Gammaproteobacteria</taxon>
        <taxon>Cellvibrionales</taxon>
        <taxon>Microbulbiferaceae</taxon>
        <taxon>Microbulbifer</taxon>
    </lineage>
</organism>
<keyword evidence="5" id="KW-0998">Cell outer membrane</keyword>
<keyword evidence="3" id="KW-0732">Signal</keyword>
<dbReference type="RefSeq" id="WP_077402717.1">
    <property type="nucleotide sequence ID" value="NZ_CP019650.1"/>
</dbReference>
<evidence type="ECO:0000256" key="5">
    <source>
        <dbReference type="ARBA" id="ARBA00023237"/>
    </source>
</evidence>
<dbReference type="PANTHER" id="PTHR38776">
    <property type="entry name" value="MLTA-INTERACTING PROTEIN-RELATED"/>
    <property type="match status" value="1"/>
</dbReference>
<protein>
    <submittedName>
        <fullName evidence="6">Uncharacterized protein</fullName>
    </submittedName>
</protein>
<dbReference type="EMBL" id="CP019650">
    <property type="protein sequence ID" value="AQQ67425.1"/>
    <property type="molecule type" value="Genomic_DNA"/>
</dbReference>
<dbReference type="STRING" id="260552.Mag101_07080"/>
<dbReference type="OrthoDB" id="5295915at2"/>
<gene>
    <name evidence="6" type="ORF">Mag101_07080</name>
</gene>
<dbReference type="eggNOG" id="COG3713">
    <property type="taxonomic scope" value="Bacteria"/>
</dbReference>
<comment type="subcellular location">
    <subcellularLocation>
        <location evidence="1">Cell outer membrane</location>
    </subcellularLocation>
</comment>
<dbReference type="Proteomes" id="UP000188219">
    <property type="component" value="Chromosome"/>
</dbReference>
<keyword evidence="4" id="KW-0472">Membrane</keyword>
<accession>A0A1Q2M3W6</accession>
<evidence type="ECO:0000313" key="6">
    <source>
        <dbReference type="EMBL" id="AQQ67425.1"/>
    </source>
</evidence>
<reference evidence="6" key="1">
    <citation type="submission" date="2017-02" db="EMBL/GenBank/DDBJ databases">
        <title>Genome of Microbulbifer agarilyticus GP101.</title>
        <authorList>
            <person name="Jung J."/>
            <person name="Bae S.S."/>
            <person name="Baek K."/>
        </authorList>
    </citation>
    <scope>NUCLEOTIDE SEQUENCE [LARGE SCALE GENOMIC DNA]</scope>
    <source>
        <strain evidence="6">GP101</strain>
    </source>
</reference>
<name>A0A1Q2M3W6_9GAMM</name>
<evidence type="ECO:0000313" key="7">
    <source>
        <dbReference type="Proteomes" id="UP000188219"/>
    </source>
</evidence>
<dbReference type="GO" id="GO:0009279">
    <property type="term" value="C:cell outer membrane"/>
    <property type="evidence" value="ECO:0007669"/>
    <property type="project" value="UniProtKB-SubCell"/>
</dbReference>
<evidence type="ECO:0000256" key="2">
    <source>
        <dbReference type="ARBA" id="ARBA00005722"/>
    </source>
</evidence>
<keyword evidence="7" id="KW-1185">Reference proteome</keyword>
<dbReference type="Pfam" id="PF06629">
    <property type="entry name" value="MipA"/>
    <property type="match status" value="1"/>
</dbReference>
<dbReference type="KEGG" id="maga:Mag101_07080"/>
<dbReference type="Pfam" id="PF09912">
    <property type="entry name" value="DUF2141"/>
    <property type="match status" value="1"/>
</dbReference>
<evidence type="ECO:0000256" key="3">
    <source>
        <dbReference type="ARBA" id="ARBA00022729"/>
    </source>
</evidence>
<dbReference type="AlphaFoldDB" id="A0A1Q2M3W6"/>
<evidence type="ECO:0000256" key="4">
    <source>
        <dbReference type="ARBA" id="ARBA00023136"/>
    </source>
</evidence>
<evidence type="ECO:0000256" key="1">
    <source>
        <dbReference type="ARBA" id="ARBA00004442"/>
    </source>
</evidence>